<feature type="region of interest" description="Disordered" evidence="1">
    <location>
        <begin position="1"/>
        <end position="32"/>
    </location>
</feature>
<dbReference type="GO" id="GO:0003743">
    <property type="term" value="F:translation initiation factor activity"/>
    <property type="evidence" value="ECO:0007669"/>
    <property type="project" value="UniProtKB-KW"/>
</dbReference>
<reference evidence="3" key="1">
    <citation type="journal article" date="2019" name="Curr. Biol.">
        <title>Genome Sequence of Striga asiatica Provides Insight into the Evolution of Plant Parasitism.</title>
        <authorList>
            <person name="Yoshida S."/>
            <person name="Kim S."/>
            <person name="Wafula E.K."/>
            <person name="Tanskanen J."/>
            <person name="Kim Y.M."/>
            <person name="Honaas L."/>
            <person name="Yang Z."/>
            <person name="Spallek T."/>
            <person name="Conn C.E."/>
            <person name="Ichihashi Y."/>
            <person name="Cheong K."/>
            <person name="Cui S."/>
            <person name="Der J.P."/>
            <person name="Gundlach H."/>
            <person name="Jiao Y."/>
            <person name="Hori C."/>
            <person name="Ishida J.K."/>
            <person name="Kasahara H."/>
            <person name="Kiba T."/>
            <person name="Kim M.S."/>
            <person name="Koo N."/>
            <person name="Laohavisit A."/>
            <person name="Lee Y.H."/>
            <person name="Lumba S."/>
            <person name="McCourt P."/>
            <person name="Mortimer J.C."/>
            <person name="Mutuku J.M."/>
            <person name="Nomura T."/>
            <person name="Sasaki-Sekimoto Y."/>
            <person name="Seto Y."/>
            <person name="Wang Y."/>
            <person name="Wakatake T."/>
            <person name="Sakakibara H."/>
            <person name="Demura T."/>
            <person name="Yamaguchi S."/>
            <person name="Yoneyama K."/>
            <person name="Manabe R.I."/>
            <person name="Nelson D.C."/>
            <person name="Schulman A.H."/>
            <person name="Timko M.P."/>
            <person name="dePamphilis C.W."/>
            <person name="Choi D."/>
            <person name="Shirasu K."/>
        </authorList>
    </citation>
    <scope>NUCLEOTIDE SEQUENCE [LARGE SCALE GENOMIC DNA]</scope>
    <source>
        <strain evidence="3">cv. UVA1</strain>
    </source>
</reference>
<evidence type="ECO:0000256" key="1">
    <source>
        <dbReference type="SAM" id="MobiDB-lite"/>
    </source>
</evidence>
<evidence type="ECO:0000313" key="3">
    <source>
        <dbReference type="Proteomes" id="UP000325081"/>
    </source>
</evidence>
<keyword evidence="2" id="KW-0648">Protein biosynthesis</keyword>
<feature type="compositionally biased region" description="Polar residues" evidence="1">
    <location>
        <begin position="8"/>
        <end position="32"/>
    </location>
</feature>
<proteinExistence type="predicted"/>
<name>A0A5A7QEG3_STRAF</name>
<keyword evidence="2" id="KW-0396">Initiation factor</keyword>
<keyword evidence="3" id="KW-1185">Reference proteome</keyword>
<organism evidence="2 3">
    <name type="scientific">Striga asiatica</name>
    <name type="common">Asiatic witchweed</name>
    <name type="synonym">Buchnera asiatica</name>
    <dbReference type="NCBI Taxonomy" id="4170"/>
    <lineage>
        <taxon>Eukaryota</taxon>
        <taxon>Viridiplantae</taxon>
        <taxon>Streptophyta</taxon>
        <taxon>Embryophyta</taxon>
        <taxon>Tracheophyta</taxon>
        <taxon>Spermatophyta</taxon>
        <taxon>Magnoliopsida</taxon>
        <taxon>eudicotyledons</taxon>
        <taxon>Gunneridae</taxon>
        <taxon>Pentapetalae</taxon>
        <taxon>asterids</taxon>
        <taxon>lamiids</taxon>
        <taxon>Lamiales</taxon>
        <taxon>Orobanchaceae</taxon>
        <taxon>Buchnereae</taxon>
        <taxon>Striga</taxon>
    </lineage>
</organism>
<protein>
    <submittedName>
        <fullName evidence="2">Eukaryotic translation initiation factor 3C</fullName>
    </submittedName>
</protein>
<sequence>MRKELPSPCTSSSRVAGTESRSNSPGKHLQAQSHMCLEANSKALASGSGGSTLDLHTEGPLLFLAKEDIPPSERDMKVADAVLPSGEWDWNKRSHSQLAGSD</sequence>
<dbReference type="EMBL" id="BKCP01006593">
    <property type="protein sequence ID" value="GER43342.1"/>
    <property type="molecule type" value="Genomic_DNA"/>
</dbReference>
<gene>
    <name evidence="2" type="ORF">STAS_20186</name>
</gene>
<accession>A0A5A7QEG3</accession>
<dbReference type="Proteomes" id="UP000325081">
    <property type="component" value="Unassembled WGS sequence"/>
</dbReference>
<evidence type="ECO:0000313" key="2">
    <source>
        <dbReference type="EMBL" id="GER43342.1"/>
    </source>
</evidence>
<comment type="caution">
    <text evidence="2">The sequence shown here is derived from an EMBL/GenBank/DDBJ whole genome shotgun (WGS) entry which is preliminary data.</text>
</comment>
<dbReference type="AlphaFoldDB" id="A0A5A7QEG3"/>